<evidence type="ECO:0000259" key="1">
    <source>
        <dbReference type="Pfam" id="PF04965"/>
    </source>
</evidence>
<organism evidence="2 3">
    <name type="scientific">Streptomyces formicae</name>
    <dbReference type="NCBI Taxonomy" id="1616117"/>
    <lineage>
        <taxon>Bacteria</taxon>
        <taxon>Bacillati</taxon>
        <taxon>Actinomycetota</taxon>
        <taxon>Actinomycetes</taxon>
        <taxon>Kitasatosporales</taxon>
        <taxon>Streptomycetaceae</taxon>
        <taxon>Streptomyces</taxon>
    </lineage>
</organism>
<sequence>MIGAGWSFPAGRDTDGNAQLAVGTDDIEQAIHLILATAPGERPMRPEFGCAIHDLVFAPVNASTAGLMEQAVREALERWEPRAELDSVTVLGDEADEALVYISIWYRPRGSSDPRNLVFPFYTIPSHAPDMP</sequence>
<dbReference type="EMBL" id="CP071872">
    <property type="protein sequence ID" value="UNM16585.1"/>
    <property type="molecule type" value="Genomic_DNA"/>
</dbReference>
<protein>
    <submittedName>
        <fullName evidence="2">GPW/gp25 family protein</fullName>
    </submittedName>
</protein>
<dbReference type="SUPFAM" id="SSF160719">
    <property type="entry name" value="gpW/gp25-like"/>
    <property type="match status" value="1"/>
</dbReference>
<dbReference type="Gene3D" id="3.10.450.40">
    <property type="match status" value="1"/>
</dbReference>
<dbReference type="Pfam" id="PF04965">
    <property type="entry name" value="GPW_gp25"/>
    <property type="match status" value="1"/>
</dbReference>
<reference evidence="2 3" key="1">
    <citation type="submission" date="2021-03" db="EMBL/GenBank/DDBJ databases">
        <title>Complete genome of Streptomyces formicae strain 1H-GS9 (DSM 100524).</title>
        <authorList>
            <person name="Atanasov K.E."/>
            <person name="Altabella T."/>
            <person name="Ferrer A."/>
        </authorList>
    </citation>
    <scope>NUCLEOTIDE SEQUENCE [LARGE SCALE GENOMIC DNA]</scope>
    <source>
        <strain evidence="2 3">1H-GS9</strain>
    </source>
</reference>
<evidence type="ECO:0000313" key="2">
    <source>
        <dbReference type="EMBL" id="UNM16585.1"/>
    </source>
</evidence>
<dbReference type="InterPro" id="IPR007048">
    <property type="entry name" value="IraD/Gp25-like"/>
</dbReference>
<evidence type="ECO:0000313" key="3">
    <source>
        <dbReference type="Proteomes" id="UP000828924"/>
    </source>
</evidence>
<keyword evidence="3" id="KW-1185">Reference proteome</keyword>
<gene>
    <name evidence="2" type="ORF">J4032_18445</name>
</gene>
<proteinExistence type="predicted"/>
<feature type="domain" description="IraD/Gp25-like" evidence="1">
    <location>
        <begin position="23"/>
        <end position="109"/>
    </location>
</feature>
<accession>A0ABY3WWT7</accession>
<name>A0ABY3WWT7_9ACTN</name>
<dbReference type="Proteomes" id="UP000828924">
    <property type="component" value="Chromosome"/>
</dbReference>